<evidence type="ECO:0000313" key="1">
    <source>
        <dbReference type="EMBL" id="KAF9653713.1"/>
    </source>
</evidence>
<accession>A0ACB6ZW46</accession>
<protein>
    <submittedName>
        <fullName evidence="1">Protein prenylyltransferase</fullName>
    </submittedName>
</protein>
<evidence type="ECO:0000313" key="2">
    <source>
        <dbReference type="Proteomes" id="UP000886501"/>
    </source>
</evidence>
<dbReference type="EMBL" id="MU117963">
    <property type="protein sequence ID" value="KAF9653713.1"/>
    <property type="molecule type" value="Genomic_DNA"/>
</dbReference>
<dbReference type="Proteomes" id="UP000886501">
    <property type="component" value="Unassembled WGS sequence"/>
</dbReference>
<keyword evidence="2" id="KW-1185">Reference proteome</keyword>
<proteinExistence type="predicted"/>
<reference evidence="1" key="2">
    <citation type="journal article" date="2020" name="Nat. Commun.">
        <title>Large-scale genome sequencing of mycorrhizal fungi provides insights into the early evolution of symbiotic traits.</title>
        <authorList>
            <person name="Miyauchi S."/>
            <person name="Kiss E."/>
            <person name="Kuo A."/>
            <person name="Drula E."/>
            <person name="Kohler A."/>
            <person name="Sanchez-Garcia M."/>
            <person name="Morin E."/>
            <person name="Andreopoulos B."/>
            <person name="Barry K.W."/>
            <person name="Bonito G."/>
            <person name="Buee M."/>
            <person name="Carver A."/>
            <person name="Chen C."/>
            <person name="Cichocki N."/>
            <person name="Clum A."/>
            <person name="Culley D."/>
            <person name="Crous P.W."/>
            <person name="Fauchery L."/>
            <person name="Girlanda M."/>
            <person name="Hayes R.D."/>
            <person name="Keri Z."/>
            <person name="LaButti K."/>
            <person name="Lipzen A."/>
            <person name="Lombard V."/>
            <person name="Magnuson J."/>
            <person name="Maillard F."/>
            <person name="Murat C."/>
            <person name="Nolan M."/>
            <person name="Ohm R.A."/>
            <person name="Pangilinan J."/>
            <person name="Pereira M.F."/>
            <person name="Perotto S."/>
            <person name="Peter M."/>
            <person name="Pfister S."/>
            <person name="Riley R."/>
            <person name="Sitrit Y."/>
            <person name="Stielow J.B."/>
            <person name="Szollosi G."/>
            <person name="Zifcakova L."/>
            <person name="Stursova M."/>
            <person name="Spatafora J.W."/>
            <person name="Tedersoo L."/>
            <person name="Vaario L.M."/>
            <person name="Yamada A."/>
            <person name="Yan M."/>
            <person name="Wang P."/>
            <person name="Xu J."/>
            <person name="Bruns T."/>
            <person name="Baldrian P."/>
            <person name="Vilgalys R."/>
            <person name="Dunand C."/>
            <person name="Henrissat B."/>
            <person name="Grigoriev I.V."/>
            <person name="Hibbett D."/>
            <person name="Nagy L.G."/>
            <person name="Martin F.M."/>
        </authorList>
    </citation>
    <scope>NUCLEOTIDE SEQUENCE</scope>
    <source>
        <strain evidence="1">P2</strain>
    </source>
</reference>
<gene>
    <name evidence="1" type="ORF">BDM02DRAFT_3107692</name>
</gene>
<reference evidence="1" key="1">
    <citation type="submission" date="2019-10" db="EMBL/GenBank/DDBJ databases">
        <authorList>
            <consortium name="DOE Joint Genome Institute"/>
            <person name="Kuo A."/>
            <person name="Miyauchi S."/>
            <person name="Kiss E."/>
            <person name="Drula E."/>
            <person name="Kohler A."/>
            <person name="Sanchez-Garcia M."/>
            <person name="Andreopoulos B."/>
            <person name="Barry K.W."/>
            <person name="Bonito G."/>
            <person name="Buee M."/>
            <person name="Carver A."/>
            <person name="Chen C."/>
            <person name="Cichocki N."/>
            <person name="Clum A."/>
            <person name="Culley D."/>
            <person name="Crous P.W."/>
            <person name="Fauchery L."/>
            <person name="Girlanda M."/>
            <person name="Hayes R."/>
            <person name="Keri Z."/>
            <person name="Labutti K."/>
            <person name="Lipzen A."/>
            <person name="Lombard V."/>
            <person name="Magnuson J."/>
            <person name="Maillard F."/>
            <person name="Morin E."/>
            <person name="Murat C."/>
            <person name="Nolan M."/>
            <person name="Ohm R."/>
            <person name="Pangilinan J."/>
            <person name="Pereira M."/>
            <person name="Perotto S."/>
            <person name="Peter M."/>
            <person name="Riley R."/>
            <person name="Sitrit Y."/>
            <person name="Stielow B."/>
            <person name="Szollosi G."/>
            <person name="Zifcakova L."/>
            <person name="Stursova M."/>
            <person name="Spatafora J.W."/>
            <person name="Tedersoo L."/>
            <person name="Vaario L.-M."/>
            <person name="Yamada A."/>
            <person name="Yan M."/>
            <person name="Wang P."/>
            <person name="Xu J."/>
            <person name="Bruns T."/>
            <person name="Baldrian P."/>
            <person name="Vilgalys R."/>
            <person name="Henrissat B."/>
            <person name="Grigoriev I.V."/>
            <person name="Hibbett D."/>
            <person name="Nagy L.G."/>
            <person name="Martin F.M."/>
        </authorList>
    </citation>
    <scope>NUCLEOTIDE SEQUENCE</scope>
    <source>
        <strain evidence="1">P2</strain>
    </source>
</reference>
<organism evidence="1 2">
    <name type="scientific">Thelephora ganbajun</name>
    <name type="common">Ganba fungus</name>
    <dbReference type="NCBI Taxonomy" id="370292"/>
    <lineage>
        <taxon>Eukaryota</taxon>
        <taxon>Fungi</taxon>
        <taxon>Dikarya</taxon>
        <taxon>Basidiomycota</taxon>
        <taxon>Agaricomycotina</taxon>
        <taxon>Agaricomycetes</taxon>
        <taxon>Thelephorales</taxon>
        <taxon>Thelephoraceae</taxon>
        <taxon>Thelephora</taxon>
    </lineage>
</organism>
<name>A0ACB6ZW46_THEGA</name>
<comment type="caution">
    <text evidence="1">The sequence shown here is derived from an EMBL/GenBank/DDBJ whole genome shotgun (WGS) entry which is preliminary data.</text>
</comment>
<sequence>MDEIATVFLKNYQVWHHRRLLLTYIYSKDPGTKSPDLLLKELKFIEKVFEEDSKNYHTWSYRQWILSNFNRNSLWVVEIPFIEKMIGQDVRNNSAWHHRFFVVFDSGVRQGDEDREDVLRREISYTKGKISLAPNNLSPWNYLRGILDRTKTPYESVEEFVVPYTKSEESTDSVVDLDNPPPSKGAQLPAVPAVEFLADIRGSQGRIPEATELFRLLGDNLDTIRKRYWDFRIKETQGLSRKS</sequence>